<comment type="similarity">
    <text evidence="1">Belongs to the SURF1 family.</text>
</comment>
<keyword evidence="1" id="KW-0812">Transmembrane</keyword>
<accession>A0ABY4FP59</accession>
<keyword evidence="3" id="KW-1185">Reference proteome</keyword>
<keyword evidence="1" id="KW-0472">Membrane</keyword>
<evidence type="ECO:0000313" key="3">
    <source>
        <dbReference type="Proteomes" id="UP000831786"/>
    </source>
</evidence>
<dbReference type="InterPro" id="IPR002994">
    <property type="entry name" value="Surf1/Shy1"/>
</dbReference>
<dbReference type="RefSeq" id="WP_244728906.1">
    <property type="nucleotide sequence ID" value="NZ_CP095045.1"/>
</dbReference>
<sequence length="299" mass="31904">MPAEAVDRPTKPEYLGDPTLGQIMRRPQWLLALLFALAVAAGFAWLGQWQLGSAIRTSAVEAVDTETPRALAEVSTTAQGVTEAGAAVVVRLDGAFVAGDTRVVAPRDNQGERGAWVVGHLVTEGPDAEAGAHLAVAIGWAPSTVLAEDAIAELEADPAFAEPRSIEGRYMPPEGPQIPDGDEDPQVMRTMMPAFLANSWSEVDAPVYSGYLVLHADGAPAGASALAAIDSVPALPPEQVNWLNVFYAIEWVVFAGFAVFFWFRLTRDAWEREHELQLLEAEAAAATDPDPDPAPDART</sequence>
<keyword evidence="1" id="KW-1003">Cell membrane</keyword>
<gene>
    <name evidence="2" type="ORF">MUN78_03925</name>
</gene>
<dbReference type="Proteomes" id="UP000831786">
    <property type="component" value="Chromosome"/>
</dbReference>
<proteinExistence type="inferred from homology"/>
<feature type="transmembrane region" description="Helical" evidence="1">
    <location>
        <begin position="29"/>
        <end position="47"/>
    </location>
</feature>
<reference evidence="2 3" key="1">
    <citation type="submission" date="2022-04" db="EMBL/GenBank/DDBJ databases">
        <title>Leucobacter sp. isolated from rhizosphere of garlic.</title>
        <authorList>
            <person name="Won M."/>
            <person name="Lee C.-M."/>
            <person name="Woen H.-Y."/>
            <person name="Kwon S.-W."/>
        </authorList>
    </citation>
    <scope>NUCLEOTIDE SEQUENCE [LARGE SCALE GENOMIC DNA]</scope>
    <source>
        <strain evidence="2 3">H21R-40</strain>
    </source>
</reference>
<organism evidence="2 3">
    <name type="scientific">Leucobacter allii</name>
    <dbReference type="NCBI Taxonomy" id="2932247"/>
    <lineage>
        <taxon>Bacteria</taxon>
        <taxon>Bacillati</taxon>
        <taxon>Actinomycetota</taxon>
        <taxon>Actinomycetes</taxon>
        <taxon>Micrococcales</taxon>
        <taxon>Microbacteriaceae</taxon>
        <taxon>Leucobacter</taxon>
    </lineage>
</organism>
<keyword evidence="1" id="KW-1133">Transmembrane helix</keyword>
<dbReference type="EMBL" id="CP095045">
    <property type="protein sequence ID" value="UOQ57999.1"/>
    <property type="molecule type" value="Genomic_DNA"/>
</dbReference>
<dbReference type="Pfam" id="PF02104">
    <property type="entry name" value="SURF1"/>
    <property type="match status" value="1"/>
</dbReference>
<evidence type="ECO:0000256" key="1">
    <source>
        <dbReference type="RuleBase" id="RU363076"/>
    </source>
</evidence>
<evidence type="ECO:0000313" key="2">
    <source>
        <dbReference type="EMBL" id="UOQ57999.1"/>
    </source>
</evidence>
<protein>
    <recommendedName>
        <fullName evidence="1">SURF1-like protein</fullName>
    </recommendedName>
</protein>
<name>A0ABY4FP59_9MICO</name>
<feature type="transmembrane region" description="Helical" evidence="1">
    <location>
        <begin position="242"/>
        <end position="263"/>
    </location>
</feature>
<comment type="subcellular location">
    <subcellularLocation>
        <location evidence="1">Cell membrane</location>
        <topology evidence="1">Multi-pass membrane protein</topology>
    </subcellularLocation>
</comment>
<dbReference type="PROSITE" id="PS50895">
    <property type="entry name" value="SURF1"/>
    <property type="match status" value="1"/>
</dbReference>